<evidence type="ECO:0000256" key="1">
    <source>
        <dbReference type="ARBA" id="ARBA00022527"/>
    </source>
</evidence>
<accession>A7TQK6</accession>
<dbReference type="Gene3D" id="3.30.200.20">
    <property type="entry name" value="Phosphorylase Kinase, domain 1"/>
    <property type="match status" value="1"/>
</dbReference>
<feature type="domain" description="Protein kinase" evidence="8">
    <location>
        <begin position="229"/>
        <end position="678"/>
    </location>
</feature>
<feature type="region of interest" description="Disordered" evidence="7">
    <location>
        <begin position="186"/>
        <end position="209"/>
    </location>
</feature>
<dbReference type="OMA" id="YKNHICL"/>
<dbReference type="eggNOG" id="KOG0671">
    <property type="taxonomic scope" value="Eukaryota"/>
</dbReference>
<dbReference type="InterPro" id="IPR011009">
    <property type="entry name" value="Kinase-like_dom_sf"/>
</dbReference>
<gene>
    <name evidence="9" type="ORF">Kpol_1027p1</name>
</gene>
<feature type="non-terminal residue" evidence="9">
    <location>
        <position position="1"/>
    </location>
</feature>
<feature type="compositionally biased region" description="Low complexity" evidence="7">
    <location>
        <begin position="7"/>
        <end position="22"/>
    </location>
</feature>
<evidence type="ECO:0000313" key="10">
    <source>
        <dbReference type="Proteomes" id="UP000000267"/>
    </source>
</evidence>
<dbReference type="InterPro" id="IPR017441">
    <property type="entry name" value="Protein_kinase_ATP_BS"/>
</dbReference>
<dbReference type="PANTHER" id="PTHR45646">
    <property type="entry name" value="SERINE/THREONINE-PROTEIN KINASE DOA-RELATED"/>
    <property type="match status" value="1"/>
</dbReference>
<evidence type="ECO:0000256" key="2">
    <source>
        <dbReference type="ARBA" id="ARBA00022679"/>
    </source>
</evidence>
<dbReference type="InterPro" id="IPR000719">
    <property type="entry name" value="Prot_kinase_dom"/>
</dbReference>
<reference evidence="9 10" key="1">
    <citation type="journal article" date="2007" name="Proc. Natl. Acad. Sci. U.S.A.">
        <title>Independent sorting-out of thousands of duplicated gene pairs in two yeast species descended from a whole-genome duplication.</title>
        <authorList>
            <person name="Scannell D.R."/>
            <person name="Frank A.C."/>
            <person name="Conant G.C."/>
            <person name="Byrne K.P."/>
            <person name="Woolfit M."/>
            <person name="Wolfe K.H."/>
        </authorList>
    </citation>
    <scope>NUCLEOTIDE SEQUENCE [LARGE SCALE GENOMIC DNA]</scope>
    <source>
        <strain evidence="10">ATCC 22028 / DSM 70294 / BCRC 21397 / CBS 2163 / NBRC 10782 / NRRL Y-8283 / UCD 57-17</strain>
    </source>
</reference>
<evidence type="ECO:0000256" key="4">
    <source>
        <dbReference type="ARBA" id="ARBA00022777"/>
    </source>
</evidence>
<organism evidence="10">
    <name type="scientific">Vanderwaltozyma polyspora (strain ATCC 22028 / DSM 70294 / BCRC 21397 / CBS 2163 / NBRC 10782 / NRRL Y-8283 / UCD 57-17)</name>
    <name type="common">Kluyveromyces polysporus</name>
    <dbReference type="NCBI Taxonomy" id="436907"/>
    <lineage>
        <taxon>Eukaryota</taxon>
        <taxon>Fungi</taxon>
        <taxon>Dikarya</taxon>
        <taxon>Ascomycota</taxon>
        <taxon>Saccharomycotina</taxon>
        <taxon>Saccharomycetes</taxon>
        <taxon>Saccharomycetales</taxon>
        <taxon>Saccharomycetaceae</taxon>
        <taxon>Vanderwaltozyma</taxon>
    </lineage>
</organism>
<evidence type="ECO:0000256" key="5">
    <source>
        <dbReference type="ARBA" id="ARBA00022840"/>
    </source>
</evidence>
<dbReference type="GO" id="GO:0043484">
    <property type="term" value="P:regulation of RNA splicing"/>
    <property type="evidence" value="ECO:0007669"/>
    <property type="project" value="TreeGrafter"/>
</dbReference>
<feature type="compositionally biased region" description="Low complexity" evidence="7">
    <location>
        <begin position="189"/>
        <end position="201"/>
    </location>
</feature>
<feature type="binding site" evidence="6">
    <location>
        <position position="259"/>
    </location>
    <ligand>
        <name>ATP</name>
        <dbReference type="ChEBI" id="CHEBI:30616"/>
    </ligand>
</feature>
<dbReference type="GO" id="GO:0004713">
    <property type="term" value="F:protein tyrosine kinase activity"/>
    <property type="evidence" value="ECO:0007669"/>
    <property type="project" value="EnsemblFungi"/>
</dbReference>
<dbReference type="PROSITE" id="PS00107">
    <property type="entry name" value="PROTEIN_KINASE_ATP"/>
    <property type="match status" value="1"/>
</dbReference>
<keyword evidence="5 6" id="KW-0067">ATP-binding</keyword>
<dbReference type="GO" id="GO:0005524">
    <property type="term" value="F:ATP binding"/>
    <property type="evidence" value="ECO:0007669"/>
    <property type="project" value="UniProtKB-UniRule"/>
</dbReference>
<dbReference type="Gene3D" id="1.10.510.10">
    <property type="entry name" value="Transferase(Phosphotransferase) domain 1"/>
    <property type="match status" value="2"/>
</dbReference>
<dbReference type="GO" id="GO:0016480">
    <property type="term" value="P:negative regulation of transcription by RNA polymerase III"/>
    <property type="evidence" value="ECO:0007669"/>
    <property type="project" value="EnsemblFungi"/>
</dbReference>
<dbReference type="SUPFAM" id="SSF56112">
    <property type="entry name" value="Protein kinase-like (PK-like)"/>
    <property type="match status" value="1"/>
</dbReference>
<evidence type="ECO:0000256" key="6">
    <source>
        <dbReference type="PROSITE-ProRule" id="PRU10141"/>
    </source>
</evidence>
<feature type="region of interest" description="Disordered" evidence="7">
    <location>
        <begin position="591"/>
        <end position="611"/>
    </location>
</feature>
<keyword evidence="3 6" id="KW-0547">Nucleotide-binding</keyword>
<keyword evidence="10" id="KW-1185">Reference proteome</keyword>
<dbReference type="FunCoup" id="A7TQK6">
    <property type="interactions" value="799"/>
</dbReference>
<dbReference type="InterPro" id="IPR008271">
    <property type="entry name" value="Ser/Thr_kinase_AS"/>
</dbReference>
<keyword evidence="4" id="KW-0418">Kinase</keyword>
<dbReference type="GO" id="GO:0005634">
    <property type="term" value="C:nucleus"/>
    <property type="evidence" value="ECO:0007669"/>
    <property type="project" value="EnsemblFungi"/>
</dbReference>
<name>A7TQK6_VANPO</name>
<dbReference type="RefSeq" id="XP_001643285.1">
    <property type="nucleotide sequence ID" value="XM_001643235.1"/>
</dbReference>
<dbReference type="SMART" id="SM00220">
    <property type="entry name" value="S_TKc"/>
    <property type="match status" value="1"/>
</dbReference>
<keyword evidence="2" id="KW-0808">Transferase</keyword>
<dbReference type="STRING" id="436907.A7TQK6"/>
<dbReference type="OrthoDB" id="283111at2759"/>
<dbReference type="KEGG" id="vpo:Kpol_1027p1"/>
<evidence type="ECO:0000256" key="7">
    <source>
        <dbReference type="SAM" id="MobiDB-lite"/>
    </source>
</evidence>
<dbReference type="EMBL" id="DS480460">
    <property type="protein sequence ID" value="EDO15427.1"/>
    <property type="molecule type" value="Genomic_DNA"/>
</dbReference>
<evidence type="ECO:0000256" key="3">
    <source>
        <dbReference type="ARBA" id="ARBA00022741"/>
    </source>
</evidence>
<dbReference type="PhylomeDB" id="A7TQK6"/>
<evidence type="ECO:0000259" key="8">
    <source>
        <dbReference type="PROSITE" id="PS50011"/>
    </source>
</evidence>
<dbReference type="AlphaFoldDB" id="A7TQK6"/>
<dbReference type="PROSITE" id="PS00108">
    <property type="entry name" value="PROTEIN_KINASE_ST"/>
    <property type="match status" value="1"/>
</dbReference>
<keyword evidence="1" id="KW-0723">Serine/threonine-protein kinase</keyword>
<dbReference type="Pfam" id="PF00069">
    <property type="entry name" value="Pkinase"/>
    <property type="match status" value="1"/>
</dbReference>
<evidence type="ECO:0000313" key="9">
    <source>
        <dbReference type="EMBL" id="EDO15427.1"/>
    </source>
</evidence>
<proteinExistence type="predicted"/>
<protein>
    <recommendedName>
        <fullName evidence="8">Protein kinase domain-containing protein</fullName>
    </recommendedName>
</protein>
<dbReference type="GeneID" id="5543511"/>
<dbReference type="PROSITE" id="PS50011">
    <property type="entry name" value="PROTEIN_KINASE_DOM"/>
    <property type="match status" value="1"/>
</dbReference>
<feature type="region of interest" description="Disordered" evidence="7">
    <location>
        <begin position="1"/>
        <end position="30"/>
    </location>
</feature>
<dbReference type="HOGENOM" id="CLU_000288_5_8_1"/>
<dbReference type="GO" id="GO:0004674">
    <property type="term" value="F:protein serine/threonine kinase activity"/>
    <property type="evidence" value="ECO:0007669"/>
    <property type="project" value="UniProtKB-KW"/>
</dbReference>
<dbReference type="InParanoid" id="A7TQK6"/>
<dbReference type="CDD" id="cd14134">
    <property type="entry name" value="PKc_CLK"/>
    <property type="match status" value="1"/>
</dbReference>
<dbReference type="PANTHER" id="PTHR45646:SF11">
    <property type="entry name" value="SERINE_THREONINE-PROTEIN KINASE DOA"/>
    <property type="match status" value="1"/>
</dbReference>
<dbReference type="GO" id="GO:0005737">
    <property type="term" value="C:cytoplasm"/>
    <property type="evidence" value="ECO:0007669"/>
    <property type="project" value="EnsemblFungi"/>
</dbReference>
<dbReference type="Proteomes" id="UP000000267">
    <property type="component" value="Unassembled WGS sequence"/>
</dbReference>
<dbReference type="InterPro" id="IPR051175">
    <property type="entry name" value="CLK_kinases"/>
</dbReference>
<sequence>AGAAPGTHTTTSTTTTTTTTTSNPNNIDGNIVNSLIDESVVLDDDDDDDDEDLEELSTTNIFHSDHQFLYSKDPSHHPLIVNGARYKYKKQRTISLPQLPYAKLLYNTTIIDQHSNEGHYTYRGGATQNDDELLNLTGNSNITLDSNKLVDLTVIRSLSPTVTSDYSSHPIKRRLSSITKYHRLHHHTSSSTSASSSSHSSSRNESHFQTDKDGHYVYKANDIFCDGRFIVKELLGQGTFGKVLKCKDNLDSGNLVAVKVIKAIERYREAAKTELRILQTIHDNDPLGNYQCILLNECFDYKNHICLVTNLYGKSIYDFMCSNAIARFPGSQVQAIARQLIRSVCFLHDLGIIHTDLKPENILLVDDSHYISKQLPKEKLSSLSLRRKNASNGGIHKILVNPEIKIIDFGSAIFYNEYHPPIISTRHYRAPEIILGLGWSYPCDVWSIACVLVELVTGESLYPIHENLEHLAMMQRINGQQLPKKIVEKMFYKVTHKLGNLPADLNTTVVRHFDRKSLTLQWPEVNKNGDMVTTEKSMKRVRDSCDRLDLHISRKISTDFFGDNSLTINWNLSPEQNWNLIRQKLSSYNSHYPNSSSTPNSPNNSLSSSPQNYYYPNSSNINSNGLSSFSSSQNSDKVPLDKETFLFWYWFVDLLKKMFEFDPTKRITAKEALDHEWFNLGILDDGISSFENFLA</sequence>